<comment type="caution">
    <text evidence="2">The sequence shown here is derived from an EMBL/GenBank/DDBJ whole genome shotgun (WGS) entry which is preliminary data.</text>
</comment>
<proteinExistence type="predicted"/>
<dbReference type="InterPro" id="IPR013094">
    <property type="entry name" value="AB_hydrolase_3"/>
</dbReference>
<gene>
    <name evidence="2" type="primary">CXE2</name>
    <name evidence="2" type="ORF">QJS10_CPB19g01138</name>
</gene>
<reference evidence="2" key="2">
    <citation type="submission" date="2023-06" db="EMBL/GenBank/DDBJ databases">
        <authorList>
            <person name="Ma L."/>
            <person name="Liu K.-W."/>
            <person name="Li Z."/>
            <person name="Hsiao Y.-Y."/>
            <person name="Qi Y."/>
            <person name="Fu T."/>
            <person name="Tang G."/>
            <person name="Zhang D."/>
            <person name="Sun W.-H."/>
            <person name="Liu D.-K."/>
            <person name="Li Y."/>
            <person name="Chen G.-Z."/>
            <person name="Liu X.-D."/>
            <person name="Liao X.-Y."/>
            <person name="Jiang Y.-T."/>
            <person name="Yu X."/>
            <person name="Hao Y."/>
            <person name="Huang J."/>
            <person name="Zhao X.-W."/>
            <person name="Ke S."/>
            <person name="Chen Y.-Y."/>
            <person name="Wu W.-L."/>
            <person name="Hsu J.-L."/>
            <person name="Lin Y.-F."/>
            <person name="Huang M.-D."/>
            <person name="Li C.-Y."/>
            <person name="Huang L."/>
            <person name="Wang Z.-W."/>
            <person name="Zhao X."/>
            <person name="Zhong W.-Y."/>
            <person name="Peng D.-H."/>
            <person name="Ahmad S."/>
            <person name="Lan S."/>
            <person name="Zhang J.-S."/>
            <person name="Tsai W.-C."/>
            <person name="Van De Peer Y."/>
            <person name="Liu Z.-J."/>
        </authorList>
    </citation>
    <scope>NUCLEOTIDE SEQUENCE</scope>
    <source>
        <strain evidence="2">CP</strain>
        <tissue evidence="2">Leaves</tissue>
    </source>
</reference>
<reference evidence="2" key="1">
    <citation type="journal article" date="2023" name="Nat. Commun.">
        <title>Diploid and tetraploid genomes of Acorus and the evolution of monocots.</title>
        <authorList>
            <person name="Ma L."/>
            <person name="Liu K.W."/>
            <person name="Li Z."/>
            <person name="Hsiao Y.Y."/>
            <person name="Qi Y."/>
            <person name="Fu T."/>
            <person name="Tang G.D."/>
            <person name="Zhang D."/>
            <person name="Sun W.H."/>
            <person name="Liu D.K."/>
            <person name="Li Y."/>
            <person name="Chen G.Z."/>
            <person name="Liu X.D."/>
            <person name="Liao X.Y."/>
            <person name="Jiang Y.T."/>
            <person name="Yu X."/>
            <person name="Hao Y."/>
            <person name="Huang J."/>
            <person name="Zhao X.W."/>
            <person name="Ke S."/>
            <person name="Chen Y.Y."/>
            <person name="Wu W.L."/>
            <person name="Hsu J.L."/>
            <person name="Lin Y.F."/>
            <person name="Huang M.D."/>
            <person name="Li C.Y."/>
            <person name="Huang L."/>
            <person name="Wang Z.W."/>
            <person name="Zhao X."/>
            <person name="Zhong W.Y."/>
            <person name="Peng D.H."/>
            <person name="Ahmad S."/>
            <person name="Lan S."/>
            <person name="Zhang J.S."/>
            <person name="Tsai W.C."/>
            <person name="Van de Peer Y."/>
            <person name="Liu Z.J."/>
        </authorList>
    </citation>
    <scope>NUCLEOTIDE SEQUENCE</scope>
    <source>
        <strain evidence="2">CP</strain>
    </source>
</reference>
<evidence type="ECO:0000259" key="1">
    <source>
        <dbReference type="Pfam" id="PF07859"/>
    </source>
</evidence>
<dbReference type="InterPro" id="IPR029058">
    <property type="entry name" value="AB_hydrolase_fold"/>
</dbReference>
<dbReference type="AlphaFoldDB" id="A0AAV9CI53"/>
<accession>A0AAV9CI53</accession>
<dbReference type="EMBL" id="JAUJYO010000019">
    <property type="protein sequence ID" value="KAK1288339.1"/>
    <property type="molecule type" value="Genomic_DNA"/>
</dbReference>
<dbReference type="Proteomes" id="UP001180020">
    <property type="component" value="Unassembled WGS sequence"/>
</dbReference>
<evidence type="ECO:0000313" key="3">
    <source>
        <dbReference type="Proteomes" id="UP001180020"/>
    </source>
</evidence>
<keyword evidence="3" id="KW-1185">Reference proteome</keyword>
<feature type="domain" description="Alpha/beta hydrolase fold-3" evidence="1">
    <location>
        <begin position="77"/>
        <end position="126"/>
    </location>
</feature>
<evidence type="ECO:0000313" key="2">
    <source>
        <dbReference type="EMBL" id="KAK1288339.1"/>
    </source>
</evidence>
<organism evidence="2 3">
    <name type="scientific">Acorus calamus</name>
    <name type="common">Sweet flag</name>
    <dbReference type="NCBI Taxonomy" id="4465"/>
    <lineage>
        <taxon>Eukaryota</taxon>
        <taxon>Viridiplantae</taxon>
        <taxon>Streptophyta</taxon>
        <taxon>Embryophyta</taxon>
        <taxon>Tracheophyta</taxon>
        <taxon>Spermatophyta</taxon>
        <taxon>Magnoliopsida</taxon>
        <taxon>Liliopsida</taxon>
        <taxon>Acoraceae</taxon>
        <taxon>Acorus</taxon>
    </lineage>
</organism>
<dbReference type="Pfam" id="PF07859">
    <property type="entry name" value="Abhydrolase_3"/>
    <property type="match status" value="1"/>
</dbReference>
<dbReference type="PANTHER" id="PTHR23024">
    <property type="entry name" value="ARYLACETAMIDE DEACETYLASE"/>
    <property type="match status" value="1"/>
</dbReference>
<dbReference type="GO" id="GO:0016787">
    <property type="term" value="F:hydrolase activity"/>
    <property type="evidence" value="ECO:0007669"/>
    <property type="project" value="InterPro"/>
</dbReference>
<protein>
    <submittedName>
        <fullName evidence="2">Carboxylesterase 2</fullName>
    </submittedName>
</protein>
<dbReference type="SUPFAM" id="SSF53474">
    <property type="entry name" value="alpha/beta-Hydrolases"/>
    <property type="match status" value="1"/>
</dbReference>
<name>A0AAV9CI53_ACOCL</name>
<sequence length="126" mass="13804">MASPTKPILFDLSPFIIIYKDFSIKRLAGEDIVDPGLDPATGVSSKDIDINPSTGLYARLYLPINPSSSNAQKLPLLVYYHGGGFIIESPKSPNYHYYLNSLSSEAHMAIVSVGYRRALEDCLPIA</sequence>
<dbReference type="Gene3D" id="3.40.50.1820">
    <property type="entry name" value="alpha/beta hydrolase"/>
    <property type="match status" value="1"/>
</dbReference>
<dbReference type="PANTHER" id="PTHR23024:SF577">
    <property type="entry name" value="CARBOXYLESTERASE 2-RELATED"/>
    <property type="match status" value="1"/>
</dbReference>
<dbReference type="InterPro" id="IPR050466">
    <property type="entry name" value="Carboxylest/Gibb_receptor"/>
</dbReference>